<comment type="subcellular location">
    <subcellularLocation>
        <location evidence="1">Membrane</location>
        <topology evidence="1">Multi-pass membrane protein</topology>
    </subcellularLocation>
</comment>
<keyword evidence="10 12" id="KW-0472">Membrane</keyword>
<dbReference type="InterPro" id="IPR005821">
    <property type="entry name" value="Ion_trans_dom"/>
</dbReference>
<comment type="caution">
    <text evidence="14">The sequence shown here is derived from an EMBL/GenBank/DDBJ whole genome shotgun (WGS) entry which is preliminary data.</text>
</comment>
<evidence type="ECO:0000256" key="2">
    <source>
        <dbReference type="ARBA" id="ARBA00022448"/>
    </source>
</evidence>
<dbReference type="InterPro" id="IPR028325">
    <property type="entry name" value="VG_K_chnl"/>
</dbReference>
<proteinExistence type="predicted"/>
<evidence type="ECO:0000256" key="12">
    <source>
        <dbReference type="SAM" id="Phobius"/>
    </source>
</evidence>
<dbReference type="FunFam" id="1.10.287.70:FF:000178">
    <property type="entry name" value="Ion transporter"/>
    <property type="match status" value="1"/>
</dbReference>
<dbReference type="InterPro" id="IPR027359">
    <property type="entry name" value="Volt_channel_dom_sf"/>
</dbReference>
<dbReference type="AlphaFoldDB" id="W4PC24"/>
<evidence type="ECO:0000256" key="11">
    <source>
        <dbReference type="ARBA" id="ARBA00023303"/>
    </source>
</evidence>
<dbReference type="PRINTS" id="PR00169">
    <property type="entry name" value="KCHANNEL"/>
</dbReference>
<dbReference type="GO" id="GO:0005249">
    <property type="term" value="F:voltage-gated potassium channel activity"/>
    <property type="evidence" value="ECO:0007669"/>
    <property type="project" value="InterPro"/>
</dbReference>
<dbReference type="FunFam" id="1.20.120.350:FF:000076">
    <property type="entry name" value="Ion transporter, putative"/>
    <property type="match status" value="1"/>
</dbReference>
<evidence type="ECO:0000256" key="4">
    <source>
        <dbReference type="ARBA" id="ARBA00022692"/>
    </source>
</evidence>
<dbReference type="PRINTS" id="PR01333">
    <property type="entry name" value="2POREKCHANEL"/>
</dbReference>
<sequence>MMKIKESFRHFLHNRKLKQKLYKIIFDADTPAGKIFDITLIWCILLSVLLVIVESLQGLPSYLNTPFIILEYLFTFFFTFEYLTRIYCSPKPHAYIFSFFGIVDLLATLPLYIGIIFPGARYLIIIRAFRLIRIFRIFKLFNFLSEGERLLNAVKESSKKILVFFLFVVILVTSIGTLMYMIEGTQPNSQFTNIPNSIYWAIVTMTTVGYGDITPITGIGRFLSALVMLMGYTIIAVPTGIVSASIIKASDKKGKRCPGCHRTGHEKGARYCKYCGHKLGIGDRVKNRKTTVKEDQNIIE</sequence>
<keyword evidence="3" id="KW-0633">Potassium transport</keyword>
<evidence type="ECO:0000256" key="6">
    <source>
        <dbReference type="ARBA" id="ARBA00022882"/>
    </source>
</evidence>
<reference evidence="15" key="1">
    <citation type="journal article" date="2014" name="Genome">
        <title>Draft Genome Sequences of Three Strains of Bacteroides pyogenes Isolated from a Cat and Swine.</title>
        <authorList>
            <person name="Sakamoto M."/>
            <person name="Oshima K."/>
            <person name="Suda W."/>
            <person name="Kitamura K."/>
            <person name="Iida T."/>
            <person name="Hattori M."/>
            <person name="Ohkuma M."/>
        </authorList>
    </citation>
    <scope>NUCLEOTIDE SEQUENCE [LARGE SCALE GENOMIC DNA]</scope>
    <source>
        <strain evidence="15">JCM 6294</strain>
    </source>
</reference>
<accession>W4PC24</accession>
<dbReference type="SUPFAM" id="SSF81324">
    <property type="entry name" value="Voltage-gated potassium channels"/>
    <property type="match status" value="1"/>
</dbReference>
<evidence type="ECO:0000256" key="9">
    <source>
        <dbReference type="ARBA" id="ARBA00023065"/>
    </source>
</evidence>
<keyword evidence="11" id="KW-0407">Ion channel</keyword>
<evidence type="ECO:0000256" key="1">
    <source>
        <dbReference type="ARBA" id="ARBA00004141"/>
    </source>
</evidence>
<evidence type="ECO:0000256" key="8">
    <source>
        <dbReference type="ARBA" id="ARBA00022989"/>
    </source>
</evidence>
<dbReference type="GO" id="GO:0001508">
    <property type="term" value="P:action potential"/>
    <property type="evidence" value="ECO:0007669"/>
    <property type="project" value="TreeGrafter"/>
</dbReference>
<dbReference type="EMBL" id="BAIR01000001">
    <property type="protein sequence ID" value="GAE17322.1"/>
    <property type="molecule type" value="Genomic_DNA"/>
</dbReference>
<dbReference type="PANTHER" id="PTHR11537:SF254">
    <property type="entry name" value="POTASSIUM VOLTAGE-GATED CHANNEL PROTEIN SHAB"/>
    <property type="match status" value="1"/>
</dbReference>
<feature type="transmembrane region" description="Helical" evidence="12">
    <location>
        <begin position="35"/>
        <end position="53"/>
    </location>
</feature>
<evidence type="ECO:0000256" key="10">
    <source>
        <dbReference type="ARBA" id="ARBA00023136"/>
    </source>
</evidence>
<evidence type="ECO:0000313" key="14">
    <source>
        <dbReference type="EMBL" id="GAE17322.1"/>
    </source>
</evidence>
<keyword evidence="8 12" id="KW-1133">Transmembrane helix</keyword>
<feature type="transmembrane region" description="Helical" evidence="12">
    <location>
        <begin position="95"/>
        <end position="116"/>
    </location>
</feature>
<feature type="transmembrane region" description="Helical" evidence="12">
    <location>
        <begin position="222"/>
        <end position="247"/>
    </location>
</feature>
<dbReference type="Proteomes" id="UP000018842">
    <property type="component" value="Unassembled WGS sequence"/>
</dbReference>
<feature type="domain" description="Ion transport" evidence="13">
    <location>
        <begin position="34"/>
        <end position="250"/>
    </location>
</feature>
<evidence type="ECO:0000313" key="15">
    <source>
        <dbReference type="Proteomes" id="UP000018842"/>
    </source>
</evidence>
<keyword evidence="2" id="KW-0813">Transport</keyword>
<keyword evidence="5" id="KW-0631">Potassium channel</keyword>
<evidence type="ECO:0000256" key="7">
    <source>
        <dbReference type="ARBA" id="ARBA00022958"/>
    </source>
</evidence>
<evidence type="ECO:0000259" key="13">
    <source>
        <dbReference type="Pfam" id="PF00520"/>
    </source>
</evidence>
<dbReference type="STRING" id="1121100.GCA_000428105_00050"/>
<dbReference type="GO" id="GO:0008076">
    <property type="term" value="C:voltage-gated potassium channel complex"/>
    <property type="evidence" value="ECO:0007669"/>
    <property type="project" value="InterPro"/>
</dbReference>
<dbReference type="InterPro" id="IPR003280">
    <property type="entry name" value="2pore_dom_K_chnl"/>
</dbReference>
<feature type="transmembrane region" description="Helical" evidence="12">
    <location>
        <begin position="65"/>
        <end position="83"/>
    </location>
</feature>
<feature type="transmembrane region" description="Helical" evidence="12">
    <location>
        <begin position="161"/>
        <end position="182"/>
    </location>
</feature>
<name>W4PC24_9BACE</name>
<dbReference type="Gene3D" id="1.10.287.70">
    <property type="match status" value="1"/>
</dbReference>
<protein>
    <submittedName>
        <fullName evidence="14">Potassium voltage-gated channel subfamily KQT</fullName>
    </submittedName>
</protein>
<keyword evidence="7" id="KW-0630">Potassium</keyword>
<keyword evidence="9" id="KW-0406">Ion transport</keyword>
<keyword evidence="6" id="KW-0851">Voltage-gated channel</keyword>
<dbReference type="Pfam" id="PF00520">
    <property type="entry name" value="Ion_trans"/>
    <property type="match status" value="1"/>
</dbReference>
<organism evidence="14 15">
    <name type="scientific">Bacteroides pyogenes DSM 20611 = JCM 6294</name>
    <dbReference type="NCBI Taxonomy" id="1121100"/>
    <lineage>
        <taxon>Bacteria</taxon>
        <taxon>Pseudomonadati</taxon>
        <taxon>Bacteroidota</taxon>
        <taxon>Bacteroidia</taxon>
        <taxon>Bacteroidales</taxon>
        <taxon>Bacteroidaceae</taxon>
        <taxon>Bacteroides</taxon>
    </lineage>
</organism>
<evidence type="ECO:0000256" key="3">
    <source>
        <dbReference type="ARBA" id="ARBA00022538"/>
    </source>
</evidence>
<dbReference type="PANTHER" id="PTHR11537">
    <property type="entry name" value="VOLTAGE-GATED POTASSIUM CHANNEL"/>
    <property type="match status" value="1"/>
</dbReference>
<dbReference type="Gene3D" id="1.20.120.350">
    <property type="entry name" value="Voltage-gated potassium channels. Chain C"/>
    <property type="match status" value="1"/>
</dbReference>
<evidence type="ECO:0000256" key="5">
    <source>
        <dbReference type="ARBA" id="ARBA00022826"/>
    </source>
</evidence>
<dbReference type="eggNOG" id="COG2126">
    <property type="taxonomic scope" value="Bacteria"/>
</dbReference>
<gene>
    <name evidence="14" type="ORF">JCM6294_52</name>
</gene>
<keyword evidence="4 12" id="KW-0812">Transmembrane</keyword>